<proteinExistence type="predicted"/>
<evidence type="ECO:0000313" key="3">
    <source>
        <dbReference type="Proteomes" id="UP000034607"/>
    </source>
</evidence>
<protein>
    <submittedName>
        <fullName evidence="2">Uncharacterized protein</fullName>
    </submittedName>
</protein>
<organism evidence="2 3">
    <name type="scientific">Candidatus Amesbacteria bacterium GW2011_GWA2_47_11</name>
    <dbReference type="NCBI Taxonomy" id="1618357"/>
    <lineage>
        <taxon>Bacteria</taxon>
        <taxon>Candidatus Amesiibacteriota</taxon>
    </lineage>
</organism>
<keyword evidence="1" id="KW-0812">Transmembrane</keyword>
<accession>A0A0G1TL32</accession>
<reference evidence="2 3" key="1">
    <citation type="journal article" date="2015" name="Nature">
        <title>rRNA introns, odd ribosomes, and small enigmatic genomes across a large radiation of phyla.</title>
        <authorList>
            <person name="Brown C.T."/>
            <person name="Hug L.A."/>
            <person name="Thomas B.C."/>
            <person name="Sharon I."/>
            <person name="Castelle C.J."/>
            <person name="Singh A."/>
            <person name="Wilkins M.J."/>
            <person name="Williams K.H."/>
            <person name="Banfield J.F."/>
        </authorList>
    </citation>
    <scope>NUCLEOTIDE SEQUENCE [LARGE SCALE GENOMIC DNA]</scope>
</reference>
<sequence>MTISAKTVIPAFLLIFLLVTAGFLYLNSKSQKQPPANVPSVPSADALLKEAQGEIIEEFPPLPVYPNSTLINTYKKAERGKFGYEGNWTTPDPVNTVMAWYLDSLPAAGWTIATPPENPDSDASQFMVLTKDRLLLNLTVENEDGNITEIIAEFPLSE</sequence>
<dbReference type="EMBL" id="LCNM01000031">
    <property type="protein sequence ID" value="KKU54883.1"/>
    <property type="molecule type" value="Genomic_DNA"/>
</dbReference>
<evidence type="ECO:0000256" key="1">
    <source>
        <dbReference type="SAM" id="Phobius"/>
    </source>
</evidence>
<keyword evidence="1" id="KW-0472">Membrane</keyword>
<dbReference type="AlphaFoldDB" id="A0A0G1TL32"/>
<keyword evidence="1" id="KW-1133">Transmembrane helix</keyword>
<evidence type="ECO:0000313" key="2">
    <source>
        <dbReference type="EMBL" id="KKU54883.1"/>
    </source>
</evidence>
<dbReference type="Proteomes" id="UP000034607">
    <property type="component" value="Unassembled WGS sequence"/>
</dbReference>
<comment type="caution">
    <text evidence="2">The sequence shown here is derived from an EMBL/GenBank/DDBJ whole genome shotgun (WGS) entry which is preliminary data.</text>
</comment>
<name>A0A0G1TL32_9BACT</name>
<gene>
    <name evidence="2" type="ORF">UX78_C0031G0011</name>
</gene>
<feature type="transmembrane region" description="Helical" evidence="1">
    <location>
        <begin position="7"/>
        <end position="26"/>
    </location>
</feature>